<name>A0AAD9ZE62_9LECA</name>
<reference evidence="1" key="1">
    <citation type="submission" date="2022-11" db="EMBL/GenBank/DDBJ databases">
        <title>Chromosomal genome sequence assembly and mating type (MAT) locus characterization of the leprose asexual lichenized fungus Lepraria neglecta (Nyl.) Erichsen.</title>
        <authorList>
            <person name="Allen J.L."/>
            <person name="Pfeffer B."/>
        </authorList>
    </citation>
    <scope>NUCLEOTIDE SEQUENCE</scope>
    <source>
        <strain evidence="1">Allen 5258</strain>
    </source>
</reference>
<proteinExistence type="predicted"/>
<organism evidence="1 2">
    <name type="scientific">Lepraria neglecta</name>
    <dbReference type="NCBI Taxonomy" id="209136"/>
    <lineage>
        <taxon>Eukaryota</taxon>
        <taxon>Fungi</taxon>
        <taxon>Dikarya</taxon>
        <taxon>Ascomycota</taxon>
        <taxon>Pezizomycotina</taxon>
        <taxon>Lecanoromycetes</taxon>
        <taxon>OSLEUM clade</taxon>
        <taxon>Lecanoromycetidae</taxon>
        <taxon>Lecanorales</taxon>
        <taxon>Lecanorineae</taxon>
        <taxon>Stereocaulaceae</taxon>
        <taxon>Lepraria</taxon>
    </lineage>
</organism>
<accession>A0AAD9ZE62</accession>
<dbReference type="EMBL" id="JASNWA010000004">
    <property type="protein sequence ID" value="KAK3176642.1"/>
    <property type="molecule type" value="Genomic_DNA"/>
</dbReference>
<protein>
    <submittedName>
        <fullName evidence="1">Uncharacterized protein</fullName>
    </submittedName>
</protein>
<comment type="caution">
    <text evidence="1">The sequence shown here is derived from an EMBL/GenBank/DDBJ whole genome shotgun (WGS) entry which is preliminary data.</text>
</comment>
<evidence type="ECO:0000313" key="2">
    <source>
        <dbReference type="Proteomes" id="UP001276659"/>
    </source>
</evidence>
<dbReference type="Proteomes" id="UP001276659">
    <property type="component" value="Unassembled WGS sequence"/>
</dbReference>
<sequence length="154" mass="16582">MSVMKGAPCLNSGAVIEAISNVAKTLITHVISLRFYNLSEIWYDGPSIMMGIDGLMDFSGLEKLKTLEVSAALLLESLGPTAPGFASRLPAPLRKSYDITPEDAEVEWQKLNTDQRLAAEKIMVAVDENDNDKFGMGALFFLNGAGGTGKTIVQ</sequence>
<dbReference type="AlphaFoldDB" id="A0AAD9ZE62"/>
<keyword evidence="2" id="KW-1185">Reference proteome</keyword>
<gene>
    <name evidence="1" type="ORF">OEA41_007965</name>
</gene>
<evidence type="ECO:0000313" key="1">
    <source>
        <dbReference type="EMBL" id="KAK3176642.1"/>
    </source>
</evidence>